<dbReference type="InterPro" id="IPR036388">
    <property type="entry name" value="WH-like_DNA-bd_sf"/>
</dbReference>
<evidence type="ECO:0000256" key="1">
    <source>
        <dbReference type="ARBA" id="ARBA00002074"/>
    </source>
</evidence>
<dbReference type="GO" id="GO:0043531">
    <property type="term" value="F:ADP binding"/>
    <property type="evidence" value="ECO:0007669"/>
    <property type="project" value="InterPro"/>
</dbReference>
<proteinExistence type="inferred from homology"/>
<feature type="domain" description="Disease resistance R13L4/SHOC-2-like LRR" evidence="9">
    <location>
        <begin position="638"/>
        <end position="941"/>
    </location>
</feature>
<keyword evidence="11" id="KW-1185">Reference proteome</keyword>
<evidence type="ECO:0000313" key="11">
    <source>
        <dbReference type="Proteomes" id="UP000653305"/>
    </source>
</evidence>
<feature type="compositionally biased region" description="Polar residues" evidence="7">
    <location>
        <begin position="155"/>
        <end position="168"/>
    </location>
</feature>
<dbReference type="Gene3D" id="1.10.8.430">
    <property type="entry name" value="Helical domain of apoptotic protease-activating factors"/>
    <property type="match status" value="1"/>
</dbReference>
<comment type="caution">
    <text evidence="10">The sequence shown here is derived from an EMBL/GenBank/DDBJ whole genome shotgun (WGS) entry which is preliminary data.</text>
</comment>
<evidence type="ECO:0000256" key="5">
    <source>
        <dbReference type="ARBA" id="ARBA00022737"/>
    </source>
</evidence>
<feature type="domain" description="NB-ARC" evidence="8">
    <location>
        <begin position="273"/>
        <end position="432"/>
    </location>
</feature>
<comment type="similarity">
    <text evidence="2">Belongs to the disease resistance NB-LRR family.</text>
</comment>
<evidence type="ECO:0000259" key="9">
    <source>
        <dbReference type="Pfam" id="PF23598"/>
    </source>
</evidence>
<evidence type="ECO:0000259" key="8">
    <source>
        <dbReference type="Pfam" id="PF00931"/>
    </source>
</evidence>
<dbReference type="SUPFAM" id="SSF52058">
    <property type="entry name" value="L domain-like"/>
    <property type="match status" value="1"/>
</dbReference>
<protein>
    <submittedName>
        <fullName evidence="10">Putative late blight resistance protein homolog r1a-6</fullName>
    </submittedName>
</protein>
<sequence>MAHAALISLRQTIQSLINSSHVMISPPSRNTLDGLYAEAQLFQELIENVDKRWKNVMDEDGRRKMKDFQRELREASCILEDALETHFLNLIVLSQSDQGDDTGPSPIPFDMMGLKQYIIPFSGMLRKFSRQDDDGDDDDDDDVTSRKEEEDDDNNVTSRSDLAENKSNMAGFEEEEEEDDDVDNNVTSRSDLAGNKSNMPGFEEEAEEDDDDNNVTSRSDLAGNKSNMAEFEEEEDNDNNVMKDTRGKRSNMVGFSDIFGQLRDLLLLTHWQKPSIRMVSLVGMAGIGKTTLAKEIYEDPLISKSFPHRVWVTVGQKYRVLDVIKRILFQLSPETEKVSRDEMDYLFLQTSMNKSFARTGRYLIVLDDVWDRHLSSNFLDPFLDSSNHRILILFTTRQEHVGAMAEDNLLKLRLMDKEESWDLLREKVFCEESSSCPPELEKAGKKIAEICDGLPLTIVTVADLLSKAANMTPEYWKKVADKEISVLTDAYDQISEVLHPSYENLPEFLKALFLYLAVLPPNYEIPVTKLSMLWDAEGFIELNPITALSTLEDFVLFSLVLERRNAYNNELKACVLHSVFWHLCVREARENKLFHVLKKHADSSAQGIKNQRRLCIHNNVLFGIKDAYKSMASISTARSLLCTGPQHQYPVPICFGHLRLLRVIDVLTIRFYEFPVEVLNLVQLRYLALIYDGKLPPAISKLWNLQFLIVRRYLSILKLHEDESYLPMEIWSMKELKHLQVMGSNLPDPRDGACLPNLVTLLDVNARSCTKGVLEGLPKLEKLRVRIELSVEVVEPYSCFDHISHLNELASLKCVVVNPKLGYKVIGPPAASPLFLERLERLSLSGCGYSWEDMRVIASMKNLEVLKLRCYAFRGQIWEIKQEDFRSLQFLLIEDTDLVQWIVGSGSLQWLECLILKNCYKLEDIQGKFSESLESVEIVDCNVLAVNYAKQLQNDNSSLELSIHSSWDDGKLK</sequence>
<dbReference type="AlphaFoldDB" id="A0A830B703"/>
<evidence type="ECO:0000256" key="3">
    <source>
        <dbReference type="ARBA" id="ARBA00022614"/>
    </source>
</evidence>
<dbReference type="Gene3D" id="1.10.10.10">
    <property type="entry name" value="Winged helix-like DNA-binding domain superfamily/Winged helix DNA-binding domain"/>
    <property type="match status" value="1"/>
</dbReference>
<evidence type="ECO:0000256" key="4">
    <source>
        <dbReference type="ARBA" id="ARBA00022667"/>
    </source>
</evidence>
<feature type="compositionally biased region" description="Acidic residues" evidence="7">
    <location>
        <begin position="172"/>
        <end position="183"/>
    </location>
</feature>
<dbReference type="PANTHER" id="PTHR23155:SF1152">
    <property type="entry name" value="AAA+ ATPASE DOMAIN-CONTAINING PROTEIN"/>
    <property type="match status" value="1"/>
</dbReference>
<feature type="compositionally biased region" description="Acidic residues" evidence="7">
    <location>
        <begin position="202"/>
        <end position="213"/>
    </location>
</feature>
<feature type="region of interest" description="Disordered" evidence="7">
    <location>
        <begin position="128"/>
        <end position="247"/>
    </location>
</feature>
<evidence type="ECO:0000256" key="7">
    <source>
        <dbReference type="SAM" id="MobiDB-lite"/>
    </source>
</evidence>
<dbReference type="GO" id="GO:0005737">
    <property type="term" value="C:cytoplasm"/>
    <property type="evidence" value="ECO:0007669"/>
    <property type="project" value="UniProtKB-SubCell"/>
</dbReference>
<dbReference type="Gene3D" id="1.20.5.4130">
    <property type="match status" value="1"/>
</dbReference>
<organism evidence="10 11">
    <name type="scientific">Phtheirospermum japonicum</name>
    <dbReference type="NCBI Taxonomy" id="374723"/>
    <lineage>
        <taxon>Eukaryota</taxon>
        <taxon>Viridiplantae</taxon>
        <taxon>Streptophyta</taxon>
        <taxon>Embryophyta</taxon>
        <taxon>Tracheophyta</taxon>
        <taxon>Spermatophyta</taxon>
        <taxon>Magnoliopsida</taxon>
        <taxon>eudicotyledons</taxon>
        <taxon>Gunneridae</taxon>
        <taxon>Pentapetalae</taxon>
        <taxon>asterids</taxon>
        <taxon>lamiids</taxon>
        <taxon>Lamiales</taxon>
        <taxon>Orobanchaceae</taxon>
        <taxon>Orobanchaceae incertae sedis</taxon>
        <taxon>Phtheirospermum</taxon>
    </lineage>
</organism>
<keyword evidence="4" id="KW-0381">Hypersensitive response</keyword>
<keyword evidence="6" id="KW-0611">Plant defense</keyword>
<keyword evidence="3" id="KW-0433">Leucine-rich repeat</keyword>
<dbReference type="Pfam" id="PF23598">
    <property type="entry name" value="LRR_14"/>
    <property type="match status" value="1"/>
</dbReference>
<dbReference type="PANTHER" id="PTHR23155">
    <property type="entry name" value="DISEASE RESISTANCE PROTEIN RP"/>
    <property type="match status" value="1"/>
</dbReference>
<dbReference type="InterPro" id="IPR002182">
    <property type="entry name" value="NB-ARC"/>
</dbReference>
<dbReference type="GO" id="GO:0009626">
    <property type="term" value="P:plant-type hypersensitive response"/>
    <property type="evidence" value="ECO:0007669"/>
    <property type="project" value="UniProtKB-KW"/>
</dbReference>
<feature type="compositionally biased region" description="Polar residues" evidence="7">
    <location>
        <begin position="214"/>
        <end position="227"/>
    </location>
</feature>
<comment type="function">
    <text evidence="1">Confers resistance to late blight (Phytophthora infestans) races carrying the avirulence gene Avr1. Resistance proteins guard the plant against pathogens that contain an appropriate avirulence protein via an indirect interaction with this avirulence protein. That triggers a defense system including the hypersensitive response, which restricts the pathogen growth.</text>
</comment>
<keyword evidence="5" id="KW-0677">Repeat</keyword>
<feature type="compositionally biased region" description="Polar residues" evidence="7">
    <location>
        <begin position="187"/>
        <end position="198"/>
    </location>
</feature>
<dbReference type="InterPro" id="IPR027417">
    <property type="entry name" value="P-loop_NTPase"/>
</dbReference>
<feature type="compositionally biased region" description="Acidic residues" evidence="7">
    <location>
        <begin position="133"/>
        <end position="142"/>
    </location>
</feature>
<dbReference type="Gene3D" id="3.40.50.300">
    <property type="entry name" value="P-loop containing nucleotide triphosphate hydrolases"/>
    <property type="match status" value="1"/>
</dbReference>
<dbReference type="Pfam" id="PF00931">
    <property type="entry name" value="NB-ARC"/>
    <property type="match status" value="1"/>
</dbReference>
<accession>A0A830B703</accession>
<reference evidence="10" key="1">
    <citation type="submission" date="2020-07" db="EMBL/GenBank/DDBJ databases">
        <title>Ethylene signaling mediates host invasion by parasitic plants.</title>
        <authorList>
            <person name="Yoshida S."/>
        </authorList>
    </citation>
    <scope>NUCLEOTIDE SEQUENCE</scope>
    <source>
        <strain evidence="10">Okayama</strain>
    </source>
</reference>
<dbReference type="InterPro" id="IPR055414">
    <property type="entry name" value="LRR_R13L4/SHOC2-like"/>
</dbReference>
<evidence type="ECO:0000256" key="6">
    <source>
        <dbReference type="ARBA" id="ARBA00022821"/>
    </source>
</evidence>
<dbReference type="InterPro" id="IPR042197">
    <property type="entry name" value="Apaf_helical"/>
</dbReference>
<dbReference type="OrthoDB" id="912676at2759"/>
<dbReference type="SUPFAM" id="SSF52540">
    <property type="entry name" value="P-loop containing nucleoside triphosphate hydrolases"/>
    <property type="match status" value="1"/>
</dbReference>
<evidence type="ECO:0000256" key="2">
    <source>
        <dbReference type="ARBA" id="ARBA00008894"/>
    </source>
</evidence>
<name>A0A830B703_9LAMI</name>
<dbReference type="InterPro" id="IPR044974">
    <property type="entry name" value="Disease_R_plants"/>
</dbReference>
<evidence type="ECO:0000313" key="10">
    <source>
        <dbReference type="EMBL" id="GFP79905.1"/>
    </source>
</evidence>
<dbReference type="PRINTS" id="PR00364">
    <property type="entry name" value="DISEASERSIST"/>
</dbReference>
<dbReference type="Proteomes" id="UP000653305">
    <property type="component" value="Unassembled WGS sequence"/>
</dbReference>
<dbReference type="Gene3D" id="3.80.10.10">
    <property type="entry name" value="Ribonuclease Inhibitor"/>
    <property type="match status" value="1"/>
</dbReference>
<dbReference type="InterPro" id="IPR032675">
    <property type="entry name" value="LRR_dom_sf"/>
</dbReference>
<dbReference type="EMBL" id="BMAC01000014">
    <property type="protein sequence ID" value="GFP79905.1"/>
    <property type="molecule type" value="Genomic_DNA"/>
</dbReference>
<gene>
    <name evidence="10" type="ORF">PHJA_000133900</name>
</gene>